<sequence length="56" mass="6086">MTDPLDKATSRAPATLGEGCLSRYDPEALSPEDGTEFPDAAQLWKQTHPEDESDPP</sequence>
<dbReference type="RefSeq" id="WP_177218187.1">
    <property type="nucleotide sequence ID" value="NZ_JAGGNX010000011.1"/>
</dbReference>
<comment type="caution">
    <text evidence="2">The sequence shown here is derived from an EMBL/GenBank/DDBJ whole genome shotgun (WGS) entry which is preliminary data.</text>
</comment>
<organism evidence="2 3">
    <name type="scientific">Pseudomonas fluorescens</name>
    <dbReference type="NCBI Taxonomy" id="294"/>
    <lineage>
        <taxon>Bacteria</taxon>
        <taxon>Pseudomonadati</taxon>
        <taxon>Pseudomonadota</taxon>
        <taxon>Gammaproteobacteria</taxon>
        <taxon>Pseudomonadales</taxon>
        <taxon>Pseudomonadaceae</taxon>
        <taxon>Pseudomonas</taxon>
    </lineage>
</organism>
<evidence type="ECO:0000256" key="1">
    <source>
        <dbReference type="SAM" id="MobiDB-lite"/>
    </source>
</evidence>
<gene>
    <name evidence="2" type="ORF">J7E47_05450</name>
</gene>
<evidence type="ECO:0000313" key="3">
    <source>
        <dbReference type="Proteomes" id="UP000692896"/>
    </source>
</evidence>
<dbReference type="EMBL" id="JAGGOB010000009">
    <property type="protein sequence ID" value="MBT2328156.1"/>
    <property type="molecule type" value="Genomic_DNA"/>
</dbReference>
<dbReference type="Proteomes" id="UP000692896">
    <property type="component" value="Unassembled WGS sequence"/>
</dbReference>
<evidence type="ECO:0000313" key="2">
    <source>
        <dbReference type="EMBL" id="MBT2328156.1"/>
    </source>
</evidence>
<feature type="region of interest" description="Disordered" evidence="1">
    <location>
        <begin position="1"/>
        <end position="56"/>
    </location>
</feature>
<dbReference type="AlphaFoldDB" id="A0A944DFA8"/>
<name>A0A944DFA8_PSEFL</name>
<accession>A0A944DFA8</accession>
<proteinExistence type="predicted"/>
<protein>
    <submittedName>
        <fullName evidence="2">Uncharacterized protein</fullName>
    </submittedName>
</protein>
<reference evidence="2" key="1">
    <citation type="submission" date="2021-03" db="EMBL/GenBank/DDBJ databases">
        <title>Genomic analysis provides insights into the functional capacity of soil bacteria communities inhabiting an altitudinal gradient in the Atacama Desert.</title>
        <authorList>
            <person name="Gonzalez M."/>
            <person name="Maldonado J."/>
            <person name="Maza F."/>
            <person name="Hodar C."/>
            <person name="Cortes M."/>
            <person name="Palma R."/>
            <person name="Andreani C."/>
            <person name="Gaete A."/>
            <person name="Vasquez-Dean J."/>
            <person name="Acuna V."/>
            <person name="Aguado M."/>
            <person name="Mandakovic D."/>
            <person name="Latorre M."/>
            <person name="Orellana A."/>
            <person name="Gutierrez R."/>
            <person name="Montecino M."/>
            <person name="Allende M."/>
            <person name="Maass A."/>
            <person name="Cambiazo V."/>
        </authorList>
    </citation>
    <scope>NUCLEOTIDE SEQUENCE</scope>
    <source>
        <strain evidence="2">ISL-25</strain>
    </source>
</reference>